<dbReference type="EMBL" id="JH650991">
    <property type="protein sequence ID" value="EXA32776.1"/>
    <property type="molecule type" value="Genomic_DNA"/>
</dbReference>
<evidence type="ECO:0000256" key="1">
    <source>
        <dbReference type="SAM" id="Phobius"/>
    </source>
</evidence>
<protein>
    <submittedName>
        <fullName evidence="2">Uncharacterized protein</fullName>
    </submittedName>
</protein>
<reference evidence="2" key="1">
    <citation type="submission" date="2011-10" db="EMBL/GenBank/DDBJ databases">
        <title>The Genome Sequence of Fusarium oxysporum HDV247.</title>
        <authorList>
            <consortium name="The Broad Institute Genome Sequencing Platform"/>
            <person name="Ma L.-J."/>
            <person name="Gale L.R."/>
            <person name="Schwartz D.C."/>
            <person name="Zhou S."/>
            <person name="Corby-Kistler H."/>
            <person name="Young S.K."/>
            <person name="Zeng Q."/>
            <person name="Gargeya S."/>
            <person name="Fitzgerald M."/>
            <person name="Haas B."/>
            <person name="Abouelleil A."/>
            <person name="Alvarado L."/>
            <person name="Arachchi H.M."/>
            <person name="Berlin A."/>
            <person name="Brown A."/>
            <person name="Chapman S.B."/>
            <person name="Chen Z."/>
            <person name="Dunbar C."/>
            <person name="Freedman E."/>
            <person name="Gearin G."/>
            <person name="Goldberg J."/>
            <person name="Griggs A."/>
            <person name="Gujja S."/>
            <person name="Heiman D."/>
            <person name="Howarth C."/>
            <person name="Larson L."/>
            <person name="Lui A."/>
            <person name="MacDonald P.J.P."/>
            <person name="Montmayeur A."/>
            <person name="Murphy C."/>
            <person name="Neiman D."/>
            <person name="Pearson M."/>
            <person name="Priest M."/>
            <person name="Roberts A."/>
            <person name="Saif S."/>
            <person name="Shea T."/>
            <person name="Shenoy N."/>
            <person name="Sisk P."/>
            <person name="Stolte C."/>
            <person name="Sykes S."/>
            <person name="Wortman J."/>
            <person name="Nusbaum C."/>
            <person name="Birren B."/>
        </authorList>
    </citation>
    <scope>NUCLEOTIDE SEQUENCE [LARGE SCALE GENOMIC DNA]</scope>
    <source>
        <strain evidence="2">HDV247</strain>
    </source>
</reference>
<name>W9NPV2_FUSOX</name>
<dbReference type="AlphaFoldDB" id="W9NPV2"/>
<gene>
    <name evidence="2" type="ORF">FOVG_15927</name>
</gene>
<proteinExistence type="predicted"/>
<keyword evidence="1" id="KW-0812">Transmembrane</keyword>
<dbReference type="Proteomes" id="UP000030751">
    <property type="component" value="Unassembled WGS sequence"/>
</dbReference>
<reference evidence="2" key="2">
    <citation type="submission" date="2012-05" db="EMBL/GenBank/DDBJ databases">
        <title>Annotation of the Genome Sequence of Fusarium oxysporum HDV247.</title>
        <authorList>
            <consortium name="The Broad Institute Genomics Platform"/>
            <person name="Ma L.-J."/>
            <person name="Corby-Kistler H."/>
            <person name="Broz K."/>
            <person name="Gale L.R."/>
            <person name="Jonkers W."/>
            <person name="O'Donnell K."/>
            <person name="Ploetz R."/>
            <person name="Steinberg C."/>
            <person name="Schwartz D.C."/>
            <person name="VanEtten H."/>
            <person name="Zhou S."/>
            <person name="Young S.K."/>
            <person name="Zeng Q."/>
            <person name="Gargeya S."/>
            <person name="Fitzgerald M."/>
            <person name="Abouelleil A."/>
            <person name="Alvarado L."/>
            <person name="Chapman S.B."/>
            <person name="Gainer-Dewar J."/>
            <person name="Goldberg J."/>
            <person name="Griggs A."/>
            <person name="Gujja S."/>
            <person name="Hansen M."/>
            <person name="Howarth C."/>
            <person name="Imamovic A."/>
            <person name="Ireland A."/>
            <person name="Larimer J."/>
            <person name="McCowan C."/>
            <person name="Murphy C."/>
            <person name="Pearson M."/>
            <person name="Poon T.W."/>
            <person name="Priest M."/>
            <person name="Roberts A."/>
            <person name="Saif S."/>
            <person name="Shea T."/>
            <person name="Sykes S."/>
            <person name="Wortman J."/>
            <person name="Nusbaum C."/>
            <person name="Birren B."/>
        </authorList>
    </citation>
    <scope>NUCLEOTIDE SEQUENCE</scope>
    <source>
        <strain evidence="2">HDV247</strain>
    </source>
</reference>
<sequence length="67" mass="8038">MSRRITFPVDTSLFRLKLTTMVLCIIARCLLDLLAYKLFQTLKVMSLLSILMKKEDVTWKWMRRNWG</sequence>
<feature type="transmembrane region" description="Helical" evidence="1">
    <location>
        <begin position="20"/>
        <end position="39"/>
    </location>
</feature>
<dbReference type="HOGENOM" id="CLU_2812416_0_0_1"/>
<keyword evidence="1" id="KW-0472">Membrane</keyword>
<accession>W9NPV2</accession>
<organism evidence="2">
    <name type="scientific">Fusarium oxysporum f. sp. pisi HDV247</name>
    <dbReference type="NCBI Taxonomy" id="1080344"/>
    <lineage>
        <taxon>Eukaryota</taxon>
        <taxon>Fungi</taxon>
        <taxon>Dikarya</taxon>
        <taxon>Ascomycota</taxon>
        <taxon>Pezizomycotina</taxon>
        <taxon>Sordariomycetes</taxon>
        <taxon>Hypocreomycetidae</taxon>
        <taxon>Hypocreales</taxon>
        <taxon>Nectriaceae</taxon>
        <taxon>Fusarium</taxon>
        <taxon>Fusarium oxysporum species complex</taxon>
    </lineage>
</organism>
<evidence type="ECO:0000313" key="2">
    <source>
        <dbReference type="EMBL" id="EXA32776.1"/>
    </source>
</evidence>
<keyword evidence="1" id="KW-1133">Transmembrane helix</keyword>